<accession>A0ABP1GDQ6</accession>
<dbReference type="EMBL" id="CAXDID020000001">
    <property type="protein sequence ID" value="CAL5970270.1"/>
    <property type="molecule type" value="Genomic_DNA"/>
</dbReference>
<reference evidence="1 2" key="1">
    <citation type="submission" date="2024-07" db="EMBL/GenBank/DDBJ databases">
        <authorList>
            <person name="Akdeniz Z."/>
        </authorList>
    </citation>
    <scope>NUCLEOTIDE SEQUENCE [LARGE SCALE GENOMIC DNA]</scope>
</reference>
<evidence type="ECO:0000313" key="1">
    <source>
        <dbReference type="EMBL" id="CAL5970270.1"/>
    </source>
</evidence>
<protein>
    <submittedName>
        <fullName evidence="1">Hypothetical_protein</fullName>
    </submittedName>
</protein>
<keyword evidence="2" id="KW-1185">Reference proteome</keyword>
<name>A0ABP1GDQ6_9EUKA</name>
<comment type="caution">
    <text evidence="1">The sequence shown here is derived from an EMBL/GenBank/DDBJ whole genome shotgun (WGS) entry which is preliminary data.</text>
</comment>
<sequence length="111" mass="13030">MQPLIVAKLKSLFQKLNLKMTEDAFNLLVEFVSFHFTAFASIQNRFEGQNEEFEIQVCRFLRAFSVDLNQLKQMQLDYNLDVDEIEGEVQKPNITNQEFDDTFLKTNGNEE</sequence>
<proteinExistence type="predicted"/>
<organism evidence="1 2">
    <name type="scientific">Hexamita inflata</name>
    <dbReference type="NCBI Taxonomy" id="28002"/>
    <lineage>
        <taxon>Eukaryota</taxon>
        <taxon>Metamonada</taxon>
        <taxon>Diplomonadida</taxon>
        <taxon>Hexamitidae</taxon>
        <taxon>Hexamitinae</taxon>
        <taxon>Hexamita</taxon>
    </lineage>
</organism>
<gene>
    <name evidence="1" type="ORF">HINF_LOCUS210</name>
</gene>
<dbReference type="Proteomes" id="UP001642409">
    <property type="component" value="Unassembled WGS sequence"/>
</dbReference>
<evidence type="ECO:0000313" key="2">
    <source>
        <dbReference type="Proteomes" id="UP001642409"/>
    </source>
</evidence>